<keyword evidence="3" id="KW-1185">Reference proteome</keyword>
<feature type="domain" description="Terminase large subunit ribonuclease H-like" evidence="1">
    <location>
        <begin position="381"/>
        <end position="496"/>
    </location>
</feature>
<evidence type="ECO:0000313" key="2">
    <source>
        <dbReference type="EMBL" id="MBP5855672.1"/>
    </source>
</evidence>
<proteinExistence type="predicted"/>
<accession>A0A8J7V1B3</accession>
<reference evidence="2" key="1">
    <citation type="submission" date="2021-04" db="EMBL/GenBank/DDBJ databases">
        <authorList>
            <person name="Zhang D.-C."/>
        </authorList>
    </citation>
    <scope>NUCLEOTIDE SEQUENCE</scope>
    <source>
        <strain evidence="2">CGMCC 1.15697</strain>
    </source>
</reference>
<dbReference type="InterPro" id="IPR047987">
    <property type="entry name" value="Gp19-like_virus"/>
</dbReference>
<comment type="caution">
    <text evidence="2">The sequence shown here is derived from an EMBL/GenBank/DDBJ whole genome shotgun (WGS) entry which is preliminary data.</text>
</comment>
<name>A0A8J7V1B3_9PROT</name>
<evidence type="ECO:0000313" key="3">
    <source>
        <dbReference type="Proteomes" id="UP000672602"/>
    </source>
</evidence>
<dbReference type="Gene3D" id="3.30.420.240">
    <property type="match status" value="1"/>
</dbReference>
<dbReference type="RefSeq" id="WP_210680249.1">
    <property type="nucleotide sequence ID" value="NZ_JAGMWN010000001.1"/>
</dbReference>
<dbReference type="NCBIfam" id="NF033889">
    <property type="entry name" value="termin_lrg_T7"/>
    <property type="match status" value="1"/>
</dbReference>
<dbReference type="Proteomes" id="UP000672602">
    <property type="component" value="Unassembled WGS sequence"/>
</dbReference>
<gene>
    <name evidence="2" type="primary">terL</name>
    <name evidence="2" type="ORF">KAJ83_01525</name>
</gene>
<organism evidence="2 3">
    <name type="scientific">Marivibrio halodurans</name>
    <dbReference type="NCBI Taxonomy" id="2039722"/>
    <lineage>
        <taxon>Bacteria</taxon>
        <taxon>Pseudomonadati</taxon>
        <taxon>Pseudomonadota</taxon>
        <taxon>Alphaproteobacteria</taxon>
        <taxon>Rhodospirillales</taxon>
        <taxon>Rhodospirillaceae</taxon>
        <taxon>Marivibrio</taxon>
    </lineage>
</organism>
<dbReference type="Pfam" id="PF22530">
    <property type="entry name" value="Terminase-T7_RNaseH-like"/>
    <property type="match status" value="1"/>
</dbReference>
<protein>
    <submittedName>
        <fullName evidence="2">Phage terminase large subunit</fullName>
    </submittedName>
</protein>
<sequence>MLPKEVAEDFRNFLYLVWMHLGLPAPTPAQYEIAYFMQHGFPEGYKARTGRAEMVRAFRGIGKSYIAAAYCLWLLGRDPKNEKILVVSASSPKAKEFVSQVKNILGTMDILKFLRPQEGQRNSFDRFDVRGASISQSPSLKAAGITGQITGSRATRIIADDIEVPENSRTEDSRETLLRNVNEFDAIKVPAEEDAEGHLTRPAGDVLFLGTPQTEESIYNRLVTERGFNCFTVPARFPRPEKMENYLLMRDSGEKVNILAPFVQDAMDKGAASGDPVDPKRFSDEDLISREAKGRSWFALQYMLDTSLSDAERYPLKQFDFVVYPLNADKAPLTIQWGTDTGTDNVYHDIPNVGFSGDKFLGPLFVDRTEYRPYEGSIMFVDPSGRGKDETAWVTLKHLNGMLFCPHLSGWNGGVDEAMLKIAKDVLRLKVNKVLVEPNYGGEIWINAFKPVMSKAKKQAKMDDWPVAIEEAEWASGQKEQRIIDTVEPVLNAHRVVIDDSVARDETFIYQLTHLSRERGSLNHDDRIDAFAGAVASYEKAMAMDTDEARRDMEREELDEMLEDFIDSCQTPGFTRKARRKGTSVVTYDTLERKITTYEEKYVD</sequence>
<dbReference type="AlphaFoldDB" id="A0A8J7V1B3"/>
<dbReference type="Gene3D" id="3.40.50.300">
    <property type="entry name" value="P-loop containing nucleotide triphosphate hydrolases"/>
    <property type="match status" value="1"/>
</dbReference>
<dbReference type="EMBL" id="JAGMWN010000001">
    <property type="protein sequence ID" value="MBP5855672.1"/>
    <property type="molecule type" value="Genomic_DNA"/>
</dbReference>
<dbReference type="InterPro" id="IPR054762">
    <property type="entry name" value="Gp19_RNaseH-like"/>
</dbReference>
<evidence type="ECO:0000259" key="1">
    <source>
        <dbReference type="Pfam" id="PF22530"/>
    </source>
</evidence>
<dbReference type="InterPro" id="IPR027417">
    <property type="entry name" value="P-loop_NTPase"/>
</dbReference>